<dbReference type="InterPro" id="IPR033756">
    <property type="entry name" value="YlxH/NBP35"/>
</dbReference>
<evidence type="ECO:0000256" key="3">
    <source>
        <dbReference type="ARBA" id="ARBA00022840"/>
    </source>
</evidence>
<dbReference type="FunFam" id="3.40.50.300:FF:001119">
    <property type="entry name" value="Iron-sulfur cluster carrier protein"/>
    <property type="match status" value="1"/>
</dbReference>
<comment type="function">
    <text evidence="6">Binds and transfers iron-sulfur (Fe-S) clusters to target apoproteins. Can hydrolyze ATP.</text>
</comment>
<keyword evidence="6" id="KW-0378">Hydrolase</keyword>
<dbReference type="InterPro" id="IPR000808">
    <property type="entry name" value="Mrp-like_CS"/>
</dbReference>
<feature type="binding site" evidence="6">
    <location>
        <begin position="20"/>
        <end position="27"/>
    </location>
    <ligand>
        <name>ATP</name>
        <dbReference type="ChEBI" id="CHEBI:30616"/>
    </ligand>
</feature>
<keyword evidence="2 6" id="KW-0547">Nucleotide-binding</keyword>
<dbReference type="GO" id="GO:0046872">
    <property type="term" value="F:metal ion binding"/>
    <property type="evidence" value="ECO:0007669"/>
    <property type="project" value="UniProtKB-KW"/>
</dbReference>
<comment type="caution">
    <text evidence="7">The sequence shown here is derived from an EMBL/GenBank/DDBJ whole genome shotgun (WGS) entry which is preliminary data.</text>
</comment>
<dbReference type="AlphaFoldDB" id="A0A9W6GNL2"/>
<dbReference type="HAMAP" id="MF_02040">
    <property type="entry name" value="Mrp_NBP35"/>
    <property type="match status" value="1"/>
</dbReference>
<evidence type="ECO:0000256" key="4">
    <source>
        <dbReference type="ARBA" id="ARBA00023004"/>
    </source>
</evidence>
<dbReference type="RefSeq" id="WP_281838181.1">
    <property type="nucleotide sequence ID" value="NZ_BSDY01000051.1"/>
</dbReference>
<dbReference type="Gene3D" id="3.40.50.300">
    <property type="entry name" value="P-loop containing nucleotide triphosphate hydrolases"/>
    <property type="match status" value="1"/>
</dbReference>
<evidence type="ECO:0000256" key="6">
    <source>
        <dbReference type="HAMAP-Rule" id="MF_02040"/>
    </source>
</evidence>
<evidence type="ECO:0000256" key="5">
    <source>
        <dbReference type="ARBA" id="ARBA00023014"/>
    </source>
</evidence>
<dbReference type="GO" id="GO:0016887">
    <property type="term" value="F:ATP hydrolysis activity"/>
    <property type="evidence" value="ECO:0007669"/>
    <property type="project" value="UniProtKB-UniRule"/>
</dbReference>
<evidence type="ECO:0000256" key="1">
    <source>
        <dbReference type="ARBA" id="ARBA00022723"/>
    </source>
</evidence>
<sequence length="260" mass="28407">MNNIELKYGRAKKIIGVVSGKGGVGKSTVTASLAVSLANKGYRVGILDADIFGPSIPRILGIEDVKGKVEIVNPQEVAFTPVTTKEGIKLVSFNSYIAREEDVAMWRGPRLTATLTQLYQNTHWEELDYMLIDMPPGTGDTALTVMQSYNLESIVVVSTPQSMVSMIVKKLTSMANSLGIRVSGIVQNMSYLECGGCSEKINIFSSKSAKEHTLEIGEIFLGELPMDPKLTESMEKKEFSKYVISRPEFAELAGNLEIMG</sequence>
<gene>
    <name evidence="7" type="ORF">PM10SUCC1_38720</name>
</gene>
<dbReference type="PROSITE" id="PS01215">
    <property type="entry name" value="MRP"/>
    <property type="match status" value="1"/>
</dbReference>
<protein>
    <recommendedName>
        <fullName evidence="6">Iron-sulfur cluster carrier protein</fullName>
    </recommendedName>
</protein>
<keyword evidence="1 6" id="KW-0479">Metal-binding</keyword>
<organism evidence="7 8">
    <name type="scientific">Propionigenium maris DSM 9537</name>
    <dbReference type="NCBI Taxonomy" id="1123000"/>
    <lineage>
        <taxon>Bacteria</taxon>
        <taxon>Fusobacteriati</taxon>
        <taxon>Fusobacteriota</taxon>
        <taxon>Fusobacteriia</taxon>
        <taxon>Fusobacteriales</taxon>
        <taxon>Fusobacteriaceae</taxon>
        <taxon>Propionigenium</taxon>
    </lineage>
</organism>
<dbReference type="GO" id="GO:0051539">
    <property type="term" value="F:4 iron, 4 sulfur cluster binding"/>
    <property type="evidence" value="ECO:0007669"/>
    <property type="project" value="TreeGrafter"/>
</dbReference>
<evidence type="ECO:0000313" key="8">
    <source>
        <dbReference type="Proteomes" id="UP001144471"/>
    </source>
</evidence>
<evidence type="ECO:0000256" key="2">
    <source>
        <dbReference type="ARBA" id="ARBA00022741"/>
    </source>
</evidence>
<accession>A0A9W6GNL2</accession>
<dbReference type="Pfam" id="PF10609">
    <property type="entry name" value="ParA"/>
    <property type="match status" value="1"/>
</dbReference>
<dbReference type="EMBL" id="BSDY01000051">
    <property type="protein sequence ID" value="GLI58358.1"/>
    <property type="molecule type" value="Genomic_DNA"/>
</dbReference>
<dbReference type="SUPFAM" id="SSF52540">
    <property type="entry name" value="P-loop containing nucleoside triphosphate hydrolases"/>
    <property type="match status" value="1"/>
</dbReference>
<dbReference type="Proteomes" id="UP001144471">
    <property type="component" value="Unassembled WGS sequence"/>
</dbReference>
<dbReference type="PANTHER" id="PTHR42961:SF2">
    <property type="entry name" value="IRON-SULFUR PROTEIN NUBPL"/>
    <property type="match status" value="1"/>
</dbReference>
<comment type="similarity">
    <text evidence="6">Belongs to the Mrp/NBP35 ATP-binding proteins family.</text>
</comment>
<keyword evidence="4 6" id="KW-0408">Iron</keyword>
<name>A0A9W6GNL2_9FUSO</name>
<dbReference type="GO" id="GO:0005524">
    <property type="term" value="F:ATP binding"/>
    <property type="evidence" value="ECO:0007669"/>
    <property type="project" value="UniProtKB-UniRule"/>
</dbReference>
<proteinExistence type="inferred from homology"/>
<reference evidence="7" key="1">
    <citation type="submission" date="2022-12" db="EMBL/GenBank/DDBJ databases">
        <title>Reference genome sequencing for broad-spectrum identification of bacterial and archaeal isolates by mass spectrometry.</title>
        <authorList>
            <person name="Sekiguchi Y."/>
            <person name="Tourlousse D.M."/>
        </authorList>
    </citation>
    <scope>NUCLEOTIDE SEQUENCE</scope>
    <source>
        <strain evidence="7">10succ1</strain>
    </source>
</reference>
<evidence type="ECO:0000313" key="7">
    <source>
        <dbReference type="EMBL" id="GLI58358.1"/>
    </source>
</evidence>
<keyword evidence="5 6" id="KW-0411">Iron-sulfur</keyword>
<keyword evidence="3 6" id="KW-0067">ATP-binding</keyword>
<dbReference type="GO" id="GO:0140663">
    <property type="term" value="F:ATP-dependent FeS chaperone activity"/>
    <property type="evidence" value="ECO:0007669"/>
    <property type="project" value="InterPro"/>
</dbReference>
<dbReference type="InterPro" id="IPR044304">
    <property type="entry name" value="NUBPL-like"/>
</dbReference>
<keyword evidence="8" id="KW-1185">Reference proteome</keyword>
<dbReference type="GO" id="GO:0016226">
    <property type="term" value="P:iron-sulfur cluster assembly"/>
    <property type="evidence" value="ECO:0007669"/>
    <property type="project" value="InterPro"/>
</dbReference>
<dbReference type="CDD" id="cd02037">
    <property type="entry name" value="Mrp_NBP35"/>
    <property type="match status" value="1"/>
</dbReference>
<comment type="subunit">
    <text evidence="6">Homodimer.</text>
</comment>
<dbReference type="InterPro" id="IPR027417">
    <property type="entry name" value="P-loop_NTPase"/>
</dbReference>
<dbReference type="PANTHER" id="PTHR42961">
    <property type="entry name" value="IRON-SULFUR PROTEIN NUBPL"/>
    <property type="match status" value="1"/>
</dbReference>
<dbReference type="InterPro" id="IPR019591">
    <property type="entry name" value="Mrp/NBP35_ATP-bd"/>
</dbReference>